<dbReference type="Proteomes" id="UP000007013">
    <property type="component" value="Chromosome"/>
</dbReference>
<reference evidence="1 2" key="1">
    <citation type="journal article" date="2011" name="J. Bacteriol.">
        <title>Genome sequence of the verrucomicrobium Opitutus terrae PB90-1, an abundant inhabitant of rice paddy soil ecosystems.</title>
        <authorList>
            <person name="van Passel M.W."/>
            <person name="Kant R."/>
            <person name="Palva A."/>
            <person name="Copeland A."/>
            <person name="Lucas S."/>
            <person name="Lapidus A."/>
            <person name="Glavina del Rio T."/>
            <person name="Pitluck S."/>
            <person name="Goltsman E."/>
            <person name="Clum A."/>
            <person name="Sun H."/>
            <person name="Schmutz J."/>
            <person name="Larimer F.W."/>
            <person name="Land M.L."/>
            <person name="Hauser L."/>
            <person name="Kyrpides N."/>
            <person name="Mikhailova N."/>
            <person name="Richardson P.P."/>
            <person name="Janssen P.H."/>
            <person name="de Vos W.M."/>
            <person name="Smidt H."/>
        </authorList>
    </citation>
    <scope>NUCLEOTIDE SEQUENCE [LARGE SCALE GENOMIC DNA]</scope>
    <source>
        <strain evidence="2">DSM 11246 / JCM 15787 / PB90-1</strain>
    </source>
</reference>
<dbReference type="KEGG" id="ote:Oter_3398"/>
<dbReference type="STRING" id="452637.Oter_3398"/>
<accession>B1ZUB3</accession>
<dbReference type="HOGENOM" id="CLU_2634651_0_0_0"/>
<organism evidence="1 2">
    <name type="scientific">Opitutus terrae (strain DSM 11246 / JCM 15787 / PB90-1)</name>
    <dbReference type="NCBI Taxonomy" id="452637"/>
    <lineage>
        <taxon>Bacteria</taxon>
        <taxon>Pseudomonadati</taxon>
        <taxon>Verrucomicrobiota</taxon>
        <taxon>Opitutia</taxon>
        <taxon>Opitutales</taxon>
        <taxon>Opitutaceae</taxon>
        <taxon>Opitutus</taxon>
    </lineage>
</organism>
<evidence type="ECO:0000313" key="2">
    <source>
        <dbReference type="Proteomes" id="UP000007013"/>
    </source>
</evidence>
<keyword evidence="2" id="KW-1185">Reference proteome</keyword>
<dbReference type="EMBL" id="CP001032">
    <property type="protein sequence ID" value="ACB76675.1"/>
    <property type="molecule type" value="Genomic_DNA"/>
</dbReference>
<protein>
    <submittedName>
        <fullName evidence="1">Uncharacterized protein</fullName>
    </submittedName>
</protein>
<name>B1ZUB3_OPITP</name>
<sequence length="77" mass="8320">MDAPLARPSAIEIRIANVDLPTKLDALGAALAAIREAHRDDMSVQSWAALHRAQEAIAEAIIYANVRKPVHTLPAIE</sequence>
<proteinExistence type="predicted"/>
<evidence type="ECO:0000313" key="1">
    <source>
        <dbReference type="EMBL" id="ACB76675.1"/>
    </source>
</evidence>
<dbReference type="AlphaFoldDB" id="B1ZUB3"/>
<dbReference type="RefSeq" id="WP_012376204.1">
    <property type="nucleotide sequence ID" value="NC_010571.1"/>
</dbReference>
<gene>
    <name evidence="1" type="ordered locus">Oter_3398</name>
</gene>